<proteinExistence type="predicted"/>
<sequence>MAYSDFSLSSAKKTFQLTLIEKTDLFKESPELKPSDSLQESLKYNLPLALASNTEKSRSEMIITPILIDLRKHFSNQISIFSGINFTVDATQGLNGNCDFLISHSEELLLVTAPIITLVEAKKEDLNAGLGQCIAEMVAAQLFNNKEDNQINEIYGTVTSGTVWKFLKLTQNNVFIDLTEYYLGDLGKILGILAAGINQIKSQLSEQSENVL</sequence>
<evidence type="ECO:0000313" key="1">
    <source>
        <dbReference type="EMBL" id="MBR8829294.1"/>
    </source>
</evidence>
<reference evidence="1" key="1">
    <citation type="submission" date="2021-02" db="EMBL/GenBank/DDBJ databases">
        <title>Metagenome analyses of Stigonema ocellatum DSM 106950, Chlorogloea purpurea SAG 13.99 and Gomphosphaeria aponina DSM 107014.</title>
        <authorList>
            <person name="Marter P."/>
            <person name="Huang S."/>
        </authorList>
    </citation>
    <scope>NUCLEOTIDE SEQUENCE</scope>
    <source>
        <strain evidence="1">JP213</strain>
    </source>
</reference>
<dbReference type="EMBL" id="JADQBC010000122">
    <property type="protein sequence ID" value="MBR8829294.1"/>
    <property type="molecule type" value="Genomic_DNA"/>
</dbReference>
<gene>
    <name evidence="1" type="ORF">DSM107014_15585</name>
</gene>
<name>A0A941GT05_9CHRO</name>
<dbReference type="AlphaFoldDB" id="A0A941GT05"/>
<evidence type="ECO:0000313" key="2">
    <source>
        <dbReference type="Proteomes" id="UP000767446"/>
    </source>
</evidence>
<protein>
    <submittedName>
        <fullName evidence="1">Uncharacterized protein</fullName>
    </submittedName>
</protein>
<accession>A0A941GT05</accession>
<comment type="caution">
    <text evidence="1">The sequence shown here is derived from an EMBL/GenBank/DDBJ whole genome shotgun (WGS) entry which is preliminary data.</text>
</comment>
<organism evidence="1 2">
    <name type="scientific">Gomphosphaeria aponina SAG 52.96 = DSM 107014</name>
    <dbReference type="NCBI Taxonomy" id="1521640"/>
    <lineage>
        <taxon>Bacteria</taxon>
        <taxon>Bacillati</taxon>
        <taxon>Cyanobacteriota</taxon>
        <taxon>Cyanophyceae</taxon>
        <taxon>Oscillatoriophycideae</taxon>
        <taxon>Chroococcales</taxon>
        <taxon>Gomphosphaeriaceae</taxon>
        <taxon>Gomphosphaeria</taxon>
    </lineage>
</organism>
<dbReference type="Proteomes" id="UP000767446">
    <property type="component" value="Unassembled WGS sequence"/>
</dbReference>